<dbReference type="OrthoDB" id="204820at2157"/>
<dbReference type="AlphaFoldDB" id="A0A8T4GTE9"/>
<evidence type="ECO:0000313" key="10">
    <source>
        <dbReference type="Proteomes" id="UP000823736"/>
    </source>
</evidence>
<protein>
    <submittedName>
        <fullName evidence="9">MFS family permease</fullName>
    </submittedName>
</protein>
<dbReference type="Proteomes" id="UP000823736">
    <property type="component" value="Unassembled WGS sequence"/>
</dbReference>
<gene>
    <name evidence="9" type="ORF">J2753_000844</name>
</gene>
<evidence type="ECO:0000256" key="2">
    <source>
        <dbReference type="ARBA" id="ARBA00022448"/>
    </source>
</evidence>
<comment type="caution">
    <text evidence="9">The sequence shown here is derived from an EMBL/GenBank/DDBJ whole genome shotgun (WGS) entry which is preliminary data.</text>
</comment>
<dbReference type="Pfam" id="PF07690">
    <property type="entry name" value="MFS_1"/>
    <property type="match status" value="1"/>
</dbReference>
<evidence type="ECO:0000256" key="7">
    <source>
        <dbReference type="SAM" id="Phobius"/>
    </source>
</evidence>
<evidence type="ECO:0000256" key="1">
    <source>
        <dbReference type="ARBA" id="ARBA00004651"/>
    </source>
</evidence>
<evidence type="ECO:0000259" key="8">
    <source>
        <dbReference type="PROSITE" id="PS50850"/>
    </source>
</evidence>
<evidence type="ECO:0000256" key="6">
    <source>
        <dbReference type="ARBA" id="ARBA00023136"/>
    </source>
</evidence>
<keyword evidence="3" id="KW-1003">Cell membrane</keyword>
<dbReference type="InterPro" id="IPR020846">
    <property type="entry name" value="MFS_dom"/>
</dbReference>
<feature type="transmembrane region" description="Helical" evidence="7">
    <location>
        <begin position="180"/>
        <end position="196"/>
    </location>
</feature>
<dbReference type="PROSITE" id="PS50850">
    <property type="entry name" value="MFS"/>
    <property type="match status" value="1"/>
</dbReference>
<comment type="subcellular location">
    <subcellularLocation>
        <location evidence="1">Cell membrane</location>
        <topology evidence="1">Multi-pass membrane protein</topology>
    </subcellularLocation>
</comment>
<feature type="transmembrane region" description="Helical" evidence="7">
    <location>
        <begin position="304"/>
        <end position="337"/>
    </location>
</feature>
<keyword evidence="10" id="KW-1185">Reference proteome</keyword>
<dbReference type="InterPro" id="IPR011701">
    <property type="entry name" value="MFS"/>
</dbReference>
<dbReference type="RefSeq" id="WP_209490657.1">
    <property type="nucleotide sequence ID" value="NZ_JAGGLC010000001.1"/>
</dbReference>
<organism evidence="9 10">
    <name type="scientific">Halolamina salifodinae</name>
    <dbReference type="NCBI Taxonomy" id="1202767"/>
    <lineage>
        <taxon>Archaea</taxon>
        <taxon>Methanobacteriati</taxon>
        <taxon>Methanobacteriota</taxon>
        <taxon>Stenosarchaea group</taxon>
        <taxon>Halobacteria</taxon>
        <taxon>Halobacteriales</taxon>
        <taxon>Haloferacaceae</taxon>
    </lineage>
</organism>
<evidence type="ECO:0000256" key="4">
    <source>
        <dbReference type="ARBA" id="ARBA00022692"/>
    </source>
</evidence>
<dbReference type="InterPro" id="IPR036259">
    <property type="entry name" value="MFS_trans_sf"/>
</dbReference>
<evidence type="ECO:0000256" key="5">
    <source>
        <dbReference type="ARBA" id="ARBA00022989"/>
    </source>
</evidence>
<feature type="domain" description="Major facilitator superfamily (MFS) profile" evidence="8">
    <location>
        <begin position="11"/>
        <end position="417"/>
    </location>
</feature>
<feature type="transmembrane region" description="Helical" evidence="7">
    <location>
        <begin position="391"/>
        <end position="414"/>
    </location>
</feature>
<feature type="transmembrane region" description="Helical" evidence="7">
    <location>
        <begin position="12"/>
        <end position="29"/>
    </location>
</feature>
<keyword evidence="2" id="KW-0813">Transport</keyword>
<keyword evidence="6 7" id="KW-0472">Membrane</keyword>
<dbReference type="PANTHER" id="PTHR23517:SF3">
    <property type="entry name" value="INTEGRAL MEMBRANE TRANSPORT PROTEIN"/>
    <property type="match status" value="1"/>
</dbReference>
<feature type="transmembrane region" description="Helical" evidence="7">
    <location>
        <begin position="357"/>
        <end position="384"/>
    </location>
</feature>
<accession>A0A8T4GTE9</accession>
<dbReference type="SUPFAM" id="SSF103473">
    <property type="entry name" value="MFS general substrate transporter"/>
    <property type="match status" value="1"/>
</dbReference>
<sequence>MELRRLARYDALILTSLLWFMAKFVRYLFPPLFEPFQAIYGVSNTATGLAFSALMTVYALMQFPSGVIADRQGPVRVIAGGAVVAAAGAFALVVPVPLPDLSLPLGGVDAVPGEFLAIVAGMLLIGLGTGAHKTVAVRLLAAVHEERTGRALGVLDTVAAFGGVVAPLAVTYALPDWRGLFLATGIVVAALTVLFVRRTPRHLAGTGAVAKPSGDDDSGIDGSLLGYLGLMKAPRVALFVGVTVAFAFGYNGVVAFLPSYLAADAGLGLETSVANTIYSGLFVVSLVQLGTGELTDRVGRLPMLFVTVGAAVAGAAALLSVQGVAAVAAAVALFGLGCHGFRPVRSAFLMSLLPDEAAGGGLGVVRTVLMTAGAVAPGVTGFLIDTQGYTVAFGALGGALAVGLALLGLIAVLGGEE</sequence>
<keyword evidence="4 7" id="KW-0812">Transmembrane</keyword>
<dbReference type="EMBL" id="JAGGLC010000001">
    <property type="protein sequence ID" value="MBP1986371.1"/>
    <property type="molecule type" value="Genomic_DNA"/>
</dbReference>
<reference evidence="9" key="1">
    <citation type="submission" date="2021-03" db="EMBL/GenBank/DDBJ databases">
        <title>Genomic Encyclopedia of Type Strains, Phase IV (KMG-IV): sequencing the most valuable type-strain genomes for metagenomic binning, comparative biology and taxonomic classification.</title>
        <authorList>
            <person name="Goeker M."/>
        </authorList>
    </citation>
    <scope>NUCLEOTIDE SEQUENCE</scope>
    <source>
        <strain evidence="9">DSM 26232</strain>
    </source>
</reference>
<feature type="transmembrane region" description="Helical" evidence="7">
    <location>
        <begin position="41"/>
        <end position="61"/>
    </location>
</feature>
<feature type="transmembrane region" description="Helical" evidence="7">
    <location>
        <begin position="115"/>
        <end position="140"/>
    </location>
</feature>
<name>A0A8T4GTE9_9EURY</name>
<proteinExistence type="predicted"/>
<dbReference type="InterPro" id="IPR050171">
    <property type="entry name" value="MFS_Transporters"/>
</dbReference>
<dbReference type="PANTHER" id="PTHR23517">
    <property type="entry name" value="RESISTANCE PROTEIN MDTM, PUTATIVE-RELATED-RELATED"/>
    <property type="match status" value="1"/>
</dbReference>
<dbReference type="Gene3D" id="1.20.1250.20">
    <property type="entry name" value="MFS general substrate transporter like domains"/>
    <property type="match status" value="2"/>
</dbReference>
<keyword evidence="5 7" id="KW-1133">Transmembrane helix</keyword>
<evidence type="ECO:0000256" key="3">
    <source>
        <dbReference type="ARBA" id="ARBA00022475"/>
    </source>
</evidence>
<feature type="transmembrane region" description="Helical" evidence="7">
    <location>
        <begin position="152"/>
        <end position="174"/>
    </location>
</feature>
<feature type="transmembrane region" description="Helical" evidence="7">
    <location>
        <begin position="73"/>
        <end position="95"/>
    </location>
</feature>
<feature type="transmembrane region" description="Helical" evidence="7">
    <location>
        <begin position="273"/>
        <end position="292"/>
    </location>
</feature>
<dbReference type="GO" id="GO:0005886">
    <property type="term" value="C:plasma membrane"/>
    <property type="evidence" value="ECO:0007669"/>
    <property type="project" value="UniProtKB-SubCell"/>
</dbReference>
<evidence type="ECO:0000313" key="9">
    <source>
        <dbReference type="EMBL" id="MBP1986371.1"/>
    </source>
</evidence>
<feature type="transmembrane region" description="Helical" evidence="7">
    <location>
        <begin position="236"/>
        <end position="261"/>
    </location>
</feature>
<dbReference type="GO" id="GO:0022857">
    <property type="term" value="F:transmembrane transporter activity"/>
    <property type="evidence" value="ECO:0007669"/>
    <property type="project" value="InterPro"/>
</dbReference>